<name>A0A382K6F4_9ZZZZ</name>
<sequence>QERLFQRLLDAGRSLEQDEYSEERESEEPSDVVRGEVRQLTENDMGLLPFEIPNPDIMKELSPAVRQMVLEYFDRINKSVNRRGRIP</sequence>
<gene>
    <name evidence="1" type="ORF">METZ01_LOCUS271846</name>
</gene>
<dbReference type="EMBL" id="UINC01078173">
    <property type="protein sequence ID" value="SVC18992.1"/>
    <property type="molecule type" value="Genomic_DNA"/>
</dbReference>
<evidence type="ECO:0000313" key="1">
    <source>
        <dbReference type="EMBL" id="SVC18992.1"/>
    </source>
</evidence>
<proteinExistence type="predicted"/>
<dbReference type="AlphaFoldDB" id="A0A382K6F4"/>
<accession>A0A382K6F4</accession>
<protein>
    <submittedName>
        <fullName evidence="1">Uncharacterized protein</fullName>
    </submittedName>
</protein>
<reference evidence="1" key="1">
    <citation type="submission" date="2018-05" db="EMBL/GenBank/DDBJ databases">
        <authorList>
            <person name="Lanie J.A."/>
            <person name="Ng W.-L."/>
            <person name="Kazmierczak K.M."/>
            <person name="Andrzejewski T.M."/>
            <person name="Davidsen T.M."/>
            <person name="Wayne K.J."/>
            <person name="Tettelin H."/>
            <person name="Glass J.I."/>
            <person name="Rusch D."/>
            <person name="Podicherti R."/>
            <person name="Tsui H.-C.T."/>
            <person name="Winkler M.E."/>
        </authorList>
    </citation>
    <scope>NUCLEOTIDE SEQUENCE</scope>
</reference>
<feature type="non-terminal residue" evidence="1">
    <location>
        <position position="1"/>
    </location>
</feature>
<organism evidence="1">
    <name type="scientific">marine metagenome</name>
    <dbReference type="NCBI Taxonomy" id="408172"/>
    <lineage>
        <taxon>unclassified sequences</taxon>
        <taxon>metagenomes</taxon>
        <taxon>ecological metagenomes</taxon>
    </lineage>
</organism>